<organism evidence="5 6">
    <name type="scientific">Helicobacter canis NCTC 12740</name>
    <dbReference type="NCBI Taxonomy" id="1357399"/>
    <lineage>
        <taxon>Bacteria</taxon>
        <taxon>Pseudomonadati</taxon>
        <taxon>Campylobacterota</taxon>
        <taxon>Epsilonproteobacteria</taxon>
        <taxon>Campylobacterales</taxon>
        <taxon>Helicobacteraceae</taxon>
        <taxon>Helicobacter</taxon>
    </lineage>
</organism>
<dbReference type="GO" id="GO:0009234">
    <property type="term" value="P:menaquinone biosynthetic process"/>
    <property type="evidence" value="ECO:0007669"/>
    <property type="project" value="UniProtKB-UniRule"/>
</dbReference>
<dbReference type="UniPathway" id="UPA00079"/>
<dbReference type="EMBL" id="AZJJ01000007">
    <property type="protein sequence ID" value="ETD25777.1"/>
    <property type="molecule type" value="Genomic_DNA"/>
</dbReference>
<dbReference type="AlphaFoldDB" id="V8CF93"/>
<sequence>MRFGKIQYLNLMPFDVFLKSCPIPTRYKSAAFANRSYPSKLNQSFLFHRIDAGFISTIAGYTAHRKQRGTQAGIVAKGAVWSVLSLESNGDSALGEQCGSVANFTKETSPTASGVPCFVKGTTAKVANLPQSLQSSHSPTAIPRILKENNQAESGKFKHPLESLFSKVDSSPQAQPPRKDYQSDTSNALSTILGLQGRVLIGDRALQYRFSGGKAIDMGQIWWEKHHLPFVFGRLCYNKHAHFYANIARAFVKKRAKIPHYILQARAKACGIPSAYIREYLTHIHYHIQAKERAGLERFYRALRLQAIKPPSRIYPRNVDSSKCAPNAPYKGSSNV</sequence>
<evidence type="ECO:0000313" key="6">
    <source>
        <dbReference type="Proteomes" id="UP000018688"/>
    </source>
</evidence>
<name>V8CF93_9HELI</name>
<keyword evidence="2 4" id="KW-0474">Menaquinone biosynthesis</keyword>
<dbReference type="EC" id="4.2.1.151" evidence="4"/>
<comment type="pathway">
    <text evidence="1 4">Quinol/quinone metabolism; menaquinone biosynthesis.</text>
</comment>
<comment type="catalytic activity">
    <reaction evidence="4">
        <text>chorismate = 3-[(1-carboxyvinyl)-oxy]benzoate + H2O</text>
        <dbReference type="Rhea" id="RHEA:40051"/>
        <dbReference type="ChEBI" id="CHEBI:15377"/>
        <dbReference type="ChEBI" id="CHEBI:29748"/>
        <dbReference type="ChEBI" id="CHEBI:76981"/>
        <dbReference type="EC" id="4.2.1.151"/>
    </reaction>
</comment>
<dbReference type="PATRIC" id="fig|1357399.3.peg.1687"/>
<evidence type="ECO:0000256" key="2">
    <source>
        <dbReference type="ARBA" id="ARBA00022428"/>
    </source>
</evidence>
<dbReference type="InterPro" id="IPR030868">
    <property type="entry name" value="MqnA"/>
</dbReference>
<dbReference type="OrthoDB" id="9810112at2"/>
<dbReference type="HOGENOM" id="CLU_059898_1_0_7"/>
<evidence type="ECO:0000256" key="1">
    <source>
        <dbReference type="ARBA" id="ARBA00004863"/>
    </source>
</evidence>
<evidence type="ECO:0000256" key="3">
    <source>
        <dbReference type="ARBA" id="ARBA00023239"/>
    </source>
</evidence>
<dbReference type="Pfam" id="PF02621">
    <property type="entry name" value="VitK2_biosynth"/>
    <property type="match status" value="1"/>
</dbReference>
<dbReference type="Proteomes" id="UP000018688">
    <property type="component" value="Unassembled WGS sequence"/>
</dbReference>
<comment type="function">
    <text evidence="4">Catalyzes the dehydration of chorismate into 3-[(1-carboxyvinyl)oxy]benzoate, a step in the biosynthesis of menaquinone (MK, vitamin K2).</text>
</comment>
<proteinExistence type="inferred from homology"/>
<dbReference type="STRING" id="1357399.HMPREF2087_01608"/>
<comment type="similarity">
    <text evidence="4">Belongs to the MqnA/MqnD family. MqnA subfamily.</text>
</comment>
<evidence type="ECO:0000256" key="4">
    <source>
        <dbReference type="HAMAP-Rule" id="MF_00995"/>
    </source>
</evidence>
<dbReference type="GO" id="GO:0016836">
    <property type="term" value="F:hydro-lyase activity"/>
    <property type="evidence" value="ECO:0007669"/>
    <property type="project" value="UniProtKB-UniRule"/>
</dbReference>
<gene>
    <name evidence="4" type="primary">mqnA</name>
    <name evidence="5" type="ORF">HMPREF2087_01608</name>
</gene>
<keyword evidence="3 4" id="KW-0456">Lyase</keyword>
<dbReference type="PANTHER" id="PTHR37690">
    <property type="entry name" value="CHORISMATE DEHYDRATASE"/>
    <property type="match status" value="1"/>
</dbReference>
<dbReference type="HAMAP" id="MF_00995">
    <property type="entry name" value="MqnA"/>
    <property type="match status" value="1"/>
</dbReference>
<protein>
    <recommendedName>
        <fullName evidence="4">Chorismate dehydratase</fullName>
        <ecNumber evidence="4">4.2.1.151</ecNumber>
    </recommendedName>
    <alternativeName>
        <fullName evidence="4">Menaquinone biosynthetic enzyme MqnA</fullName>
    </alternativeName>
</protein>
<dbReference type="RefSeq" id="WP_023930637.1">
    <property type="nucleotide sequence ID" value="NZ_KI669458.1"/>
</dbReference>
<dbReference type="Gene3D" id="3.40.190.10">
    <property type="entry name" value="Periplasmic binding protein-like II"/>
    <property type="match status" value="2"/>
</dbReference>
<dbReference type="eggNOG" id="COG1427">
    <property type="taxonomic scope" value="Bacteria"/>
</dbReference>
<evidence type="ECO:0000313" key="5">
    <source>
        <dbReference type="EMBL" id="ETD25777.1"/>
    </source>
</evidence>
<accession>V8CF93</accession>
<comment type="caution">
    <text evidence="5">The sequence shown here is derived from an EMBL/GenBank/DDBJ whole genome shotgun (WGS) entry which is preliminary data.</text>
</comment>
<keyword evidence="6" id="KW-1185">Reference proteome</keyword>
<reference evidence="5 6" key="1">
    <citation type="submission" date="2013-10" db="EMBL/GenBank/DDBJ databases">
        <title>The Genome Sequence of Helicobacter canis NCTC 12740.</title>
        <authorList>
            <consortium name="The Broad Institute Genomics Platform"/>
            <person name="Earl A."/>
            <person name="Fox J.G."/>
            <person name="Shen Z."/>
            <person name="Young S.K."/>
            <person name="Zeng Q."/>
            <person name="Gargeya S."/>
            <person name="Fitzgerald M."/>
            <person name="Abouelleil A."/>
            <person name="Alvarado L."/>
            <person name="Chapman S.B."/>
            <person name="Gainer-Dewar J."/>
            <person name="Goldberg J."/>
            <person name="Griggs A."/>
            <person name="Gujja S."/>
            <person name="Hansen M."/>
            <person name="Howarth C."/>
            <person name="Imamovic A."/>
            <person name="Ireland A."/>
            <person name="Larimer J."/>
            <person name="McCowan C."/>
            <person name="Murphy C."/>
            <person name="Pearson M."/>
            <person name="Poon T.W."/>
            <person name="Priest M."/>
            <person name="Roberts A."/>
            <person name="Saif S."/>
            <person name="Shea T."/>
            <person name="Sykes S."/>
            <person name="Wortman J."/>
            <person name="Nusbaum C."/>
            <person name="Birren B."/>
        </authorList>
    </citation>
    <scope>NUCLEOTIDE SEQUENCE [LARGE SCALE GENOMIC DNA]</scope>
    <source>
        <strain evidence="5 6">NCTC 12740</strain>
    </source>
</reference>
<dbReference type="SUPFAM" id="SSF53850">
    <property type="entry name" value="Periplasmic binding protein-like II"/>
    <property type="match status" value="2"/>
</dbReference>
<dbReference type="InterPro" id="IPR003773">
    <property type="entry name" value="Menaquinone_biosynth"/>
</dbReference>
<dbReference type="PANTHER" id="PTHR37690:SF1">
    <property type="entry name" value="CHORISMATE DEHYDRATASE"/>
    <property type="match status" value="1"/>
</dbReference>